<dbReference type="Pfam" id="PF16862">
    <property type="entry name" value="Glyco_hydro_79C"/>
    <property type="match status" value="1"/>
</dbReference>
<dbReference type="PANTHER" id="PTHR36183:SF2">
    <property type="entry name" value="BETA-GLUCURONIDASE C-TERMINAL DOMAIN-CONTAINING PROTEIN"/>
    <property type="match status" value="1"/>
</dbReference>
<keyword evidence="4" id="KW-1185">Reference proteome</keyword>
<evidence type="ECO:0000313" key="4">
    <source>
        <dbReference type="Proteomes" id="UP000265663"/>
    </source>
</evidence>
<dbReference type="AlphaFoldDB" id="A0A3M7LZ05"/>
<evidence type="ECO:0000256" key="1">
    <source>
        <dbReference type="SAM" id="SignalP"/>
    </source>
</evidence>
<dbReference type="SUPFAM" id="SSF51445">
    <property type="entry name" value="(Trans)glycosidases"/>
    <property type="match status" value="1"/>
</dbReference>
<protein>
    <submittedName>
        <fullName evidence="3">Glycoside hydrolase family 79</fullName>
    </submittedName>
</protein>
<feature type="signal peptide" evidence="1">
    <location>
        <begin position="1"/>
        <end position="18"/>
    </location>
</feature>
<keyword evidence="1" id="KW-0732">Signal</keyword>
<dbReference type="InterPro" id="IPR013780">
    <property type="entry name" value="Glyco_hydro_b"/>
</dbReference>
<gene>
    <name evidence="3" type="ORF">GMOD_00001321</name>
</gene>
<reference evidence="3 4" key="1">
    <citation type="journal article" date="2014" name="PLoS ONE">
        <title>De novo Genome Assembly of the Fungal Plant Pathogen Pyrenophora semeniperda.</title>
        <authorList>
            <person name="Soliai M.M."/>
            <person name="Meyer S.E."/>
            <person name="Udall J.A."/>
            <person name="Elzinga D.E."/>
            <person name="Hermansen R.A."/>
            <person name="Bodily P.M."/>
            <person name="Hart A.A."/>
            <person name="Coleman C.E."/>
        </authorList>
    </citation>
    <scope>NUCLEOTIDE SEQUENCE [LARGE SCALE GENOMIC DNA]</scope>
    <source>
        <strain evidence="3 4">CCB06</strain>
        <tissue evidence="3">Mycelium</tissue>
    </source>
</reference>
<keyword evidence="3" id="KW-0378">Hydrolase</keyword>
<name>A0A3M7LZ05_9PLEO</name>
<proteinExistence type="predicted"/>
<dbReference type="Gene3D" id="3.20.20.80">
    <property type="entry name" value="Glycosidases"/>
    <property type="match status" value="1"/>
</dbReference>
<feature type="chain" id="PRO_5018233615" evidence="1">
    <location>
        <begin position="19"/>
        <end position="537"/>
    </location>
</feature>
<dbReference type="InterPro" id="IPR017853">
    <property type="entry name" value="GH"/>
</dbReference>
<feature type="domain" description="Beta-glucuronidase C-terminal" evidence="2">
    <location>
        <begin position="427"/>
        <end position="527"/>
    </location>
</feature>
<accession>A0A3M7LZ05</accession>
<dbReference type="InterPro" id="IPR052974">
    <property type="entry name" value="GH79_Enzymes"/>
</dbReference>
<sequence>MVLLRAAAISIAATAVHAYPATDSAQVSSLSVPKTAAGASIPHSNSFASFSFEPAFWVDFFGNASNPNALTFNVLKRIHEHGGNPVIRPGGITMDSMIFDPKGDNVVRTTSPQGGVYRTTVGPGYYKSWNNFPNGTKFISTLNFGNESLTISKGLAVASLTYQPDKVAYFELGNEPTNYAKSRWNDSTANYVKQWKEYTASIDAAVNALHDSSLPQERWWASSATTDNSGLEVRPAALIPAGIDSANQVGIYSIHSYAFSTCDPKRAALATIKNILNHTELVRYCDEEIYPSARAALDAGNHWNIGEFNSVSCSGAPNVTDTFAQALWVVDSELIYATRNASATYLHQGATLALQSNNQVNTPGANGSPGFSTYSMLYPRDSDLRGPARTLPSFLAQLFMAEVFTVGETRVRALAPPAGISSESFSAYAFYVKDRLSKVALVNMKPYYANSTSDFTVQVNLAAAVATTGNETLRVKRLTAPYVDTKNNSLTSWAGQAFPMGEPVGHMVIEKISEERIVGVRGSEAVLVFFDDDVYGM</sequence>
<evidence type="ECO:0000313" key="3">
    <source>
        <dbReference type="EMBL" id="RMZ67404.1"/>
    </source>
</evidence>
<evidence type="ECO:0000259" key="2">
    <source>
        <dbReference type="Pfam" id="PF16862"/>
    </source>
</evidence>
<dbReference type="PANTHER" id="PTHR36183">
    <property type="entry name" value="BETA-GLUCURONIDASE"/>
    <property type="match status" value="1"/>
</dbReference>
<dbReference type="Proteomes" id="UP000265663">
    <property type="component" value="Unassembled WGS sequence"/>
</dbReference>
<dbReference type="Gene3D" id="2.60.40.1180">
    <property type="entry name" value="Golgi alpha-mannosidase II"/>
    <property type="match status" value="1"/>
</dbReference>
<dbReference type="InterPro" id="IPR031728">
    <property type="entry name" value="GlcAase_C"/>
</dbReference>
<dbReference type="EMBL" id="KE747810">
    <property type="protein sequence ID" value="RMZ67404.1"/>
    <property type="molecule type" value="Genomic_DNA"/>
</dbReference>
<dbReference type="OrthoDB" id="2796951at2759"/>
<organism evidence="3 4">
    <name type="scientific">Pyrenophora seminiperda CCB06</name>
    <dbReference type="NCBI Taxonomy" id="1302712"/>
    <lineage>
        <taxon>Eukaryota</taxon>
        <taxon>Fungi</taxon>
        <taxon>Dikarya</taxon>
        <taxon>Ascomycota</taxon>
        <taxon>Pezizomycotina</taxon>
        <taxon>Dothideomycetes</taxon>
        <taxon>Pleosporomycetidae</taxon>
        <taxon>Pleosporales</taxon>
        <taxon>Pleosporineae</taxon>
        <taxon>Pleosporaceae</taxon>
        <taxon>Pyrenophora</taxon>
    </lineage>
</organism>
<dbReference type="GO" id="GO:0016787">
    <property type="term" value="F:hydrolase activity"/>
    <property type="evidence" value="ECO:0007669"/>
    <property type="project" value="UniProtKB-KW"/>
</dbReference>